<reference evidence="6 7" key="1">
    <citation type="submission" date="2012-05" db="EMBL/GenBank/DDBJ databases">
        <title>Genome sequence of Nitritalea halalkaliphila LW7.</title>
        <authorList>
            <person name="Jangir P.K."/>
            <person name="Singh A."/>
            <person name="Shivaji S."/>
            <person name="Sharma R."/>
        </authorList>
    </citation>
    <scope>NUCLEOTIDE SEQUENCE [LARGE SCALE GENOMIC DNA]</scope>
    <source>
        <strain evidence="6 7">LW7</strain>
    </source>
</reference>
<dbReference type="PROSITE" id="PS51770">
    <property type="entry name" value="HOTDOG_ACOT"/>
    <property type="match status" value="1"/>
</dbReference>
<evidence type="ECO:0000313" key="7">
    <source>
        <dbReference type="Proteomes" id="UP000005551"/>
    </source>
</evidence>
<keyword evidence="2 3" id="KW-0378">Hydrolase</keyword>
<feature type="region of interest" description="Disordered" evidence="4">
    <location>
        <begin position="262"/>
        <end position="301"/>
    </location>
</feature>
<dbReference type="Pfam" id="PF03061">
    <property type="entry name" value="4HBT"/>
    <property type="match status" value="1"/>
</dbReference>
<gene>
    <name evidence="6" type="ORF">A3SI_05709</name>
</gene>
<dbReference type="InterPro" id="IPR033120">
    <property type="entry name" value="HOTDOG_ACOT"/>
</dbReference>
<dbReference type="PANTHER" id="PTHR11049:SF24">
    <property type="entry name" value="CYTOSOLIC ACYL COENZYME A THIOESTER HYDROLASE"/>
    <property type="match status" value="1"/>
</dbReference>
<dbReference type="CDD" id="cd03442">
    <property type="entry name" value="BFIT_BACH"/>
    <property type="match status" value="1"/>
</dbReference>
<dbReference type="AlphaFoldDB" id="I5C7P8"/>
<evidence type="ECO:0000256" key="3">
    <source>
        <dbReference type="PROSITE-ProRule" id="PRU01106"/>
    </source>
</evidence>
<dbReference type="PATRIC" id="fig|1189621.3.peg.1190"/>
<keyword evidence="7" id="KW-1185">Reference proteome</keyword>
<dbReference type="InterPro" id="IPR040170">
    <property type="entry name" value="Cytosol_ACT"/>
</dbReference>
<feature type="domain" description="HotDog ACOT-type" evidence="5">
    <location>
        <begin position="8"/>
        <end position="120"/>
    </location>
</feature>
<sequence length="430" mass="47544">MLVKKKAKDSAVVMTEMVLPNDTNTLHNLMGGKLMHWMDIVAAIAAQKHSNRIVVTASADSISFKHPIALGNVVTLKAQVTRAFNSSMEVFIEVSAEDIPANKKIMTHRAFFTFVAVDQNGRPIEVPEVEPETAEEVELYEAPTQKTVATCPRQAYGSKRCGGAKIYFQSYRRKGGLISPFYFLLSQFLKIFKDMEAVSPQAHATLYAQDMLFLTQEDVAKFEQVIQAQALQAKYAHVAQPQVAETTAPKSAQVAPVPVADKSVTPQAATPQTKPSQTVPIAPTPTSSPPPVAVQQQMEEERPSEVLLPSYRGAFERQVLIVHRGGRLSDAEDLMLRNLIAACQLSLKDVAVLDENNLAASSKEAMEKLNPAFILSFGINHPYLGGFEAKYKRVTNSLSSYVWADDLRDLELDKALKRSLWNVLKEQFNL</sequence>
<dbReference type="GO" id="GO:0009062">
    <property type="term" value="P:fatty acid catabolic process"/>
    <property type="evidence" value="ECO:0007669"/>
    <property type="project" value="TreeGrafter"/>
</dbReference>
<evidence type="ECO:0000313" key="6">
    <source>
        <dbReference type="EMBL" id="EIM77850.1"/>
    </source>
</evidence>
<dbReference type="GO" id="GO:0005829">
    <property type="term" value="C:cytosol"/>
    <property type="evidence" value="ECO:0007669"/>
    <property type="project" value="TreeGrafter"/>
</dbReference>
<dbReference type="Proteomes" id="UP000005551">
    <property type="component" value="Unassembled WGS sequence"/>
</dbReference>
<evidence type="ECO:0000256" key="1">
    <source>
        <dbReference type="ARBA" id="ARBA00010458"/>
    </source>
</evidence>
<feature type="compositionally biased region" description="Pro residues" evidence="4">
    <location>
        <begin position="282"/>
        <end position="292"/>
    </location>
</feature>
<dbReference type="GO" id="GO:0052816">
    <property type="term" value="F:long-chain fatty acyl-CoA hydrolase activity"/>
    <property type="evidence" value="ECO:0007669"/>
    <property type="project" value="TreeGrafter"/>
</dbReference>
<dbReference type="InterPro" id="IPR029069">
    <property type="entry name" value="HotDog_dom_sf"/>
</dbReference>
<proteinExistence type="inferred from homology"/>
<evidence type="ECO:0000259" key="5">
    <source>
        <dbReference type="PROSITE" id="PS51770"/>
    </source>
</evidence>
<dbReference type="PANTHER" id="PTHR11049">
    <property type="entry name" value="ACYL COENZYME A THIOESTER HYDROLASE"/>
    <property type="match status" value="1"/>
</dbReference>
<dbReference type="Gene3D" id="3.10.129.10">
    <property type="entry name" value="Hotdog Thioesterase"/>
    <property type="match status" value="1"/>
</dbReference>
<feature type="compositionally biased region" description="Polar residues" evidence="4">
    <location>
        <begin position="264"/>
        <end position="277"/>
    </location>
</feature>
<dbReference type="GO" id="GO:0006637">
    <property type="term" value="P:acyl-CoA metabolic process"/>
    <property type="evidence" value="ECO:0007669"/>
    <property type="project" value="TreeGrafter"/>
</dbReference>
<accession>I5C7P8</accession>
<name>I5C7P8_9BACT</name>
<evidence type="ECO:0000256" key="4">
    <source>
        <dbReference type="SAM" id="MobiDB-lite"/>
    </source>
</evidence>
<dbReference type="InterPro" id="IPR006683">
    <property type="entry name" value="Thioestr_dom"/>
</dbReference>
<evidence type="ECO:0000256" key="2">
    <source>
        <dbReference type="ARBA" id="ARBA00022801"/>
    </source>
</evidence>
<comment type="caution">
    <text evidence="6">The sequence shown here is derived from an EMBL/GenBank/DDBJ whole genome shotgun (WGS) entry which is preliminary data.</text>
</comment>
<dbReference type="STRING" id="1189621.A3SI_05709"/>
<dbReference type="SUPFAM" id="SSF54637">
    <property type="entry name" value="Thioesterase/thiol ester dehydrase-isomerase"/>
    <property type="match status" value="1"/>
</dbReference>
<comment type="similarity">
    <text evidence="1">Belongs to the acyl coenzyme A hydrolase family.</text>
</comment>
<dbReference type="EMBL" id="AJYA01000012">
    <property type="protein sequence ID" value="EIM77850.1"/>
    <property type="molecule type" value="Genomic_DNA"/>
</dbReference>
<protein>
    <submittedName>
        <fullName evidence="6">Thioesterase</fullName>
    </submittedName>
</protein>
<organism evidence="6 7">
    <name type="scientific">Nitritalea halalkaliphila LW7</name>
    <dbReference type="NCBI Taxonomy" id="1189621"/>
    <lineage>
        <taxon>Bacteria</taxon>
        <taxon>Pseudomonadati</taxon>
        <taxon>Bacteroidota</taxon>
        <taxon>Cytophagia</taxon>
        <taxon>Cytophagales</taxon>
        <taxon>Cyclobacteriaceae</taxon>
        <taxon>Nitritalea</taxon>
    </lineage>
</organism>